<organism evidence="1 2">
    <name type="scientific">Macrosiphum euphorbiae</name>
    <name type="common">potato aphid</name>
    <dbReference type="NCBI Taxonomy" id="13131"/>
    <lineage>
        <taxon>Eukaryota</taxon>
        <taxon>Metazoa</taxon>
        <taxon>Ecdysozoa</taxon>
        <taxon>Arthropoda</taxon>
        <taxon>Hexapoda</taxon>
        <taxon>Insecta</taxon>
        <taxon>Pterygota</taxon>
        <taxon>Neoptera</taxon>
        <taxon>Paraneoptera</taxon>
        <taxon>Hemiptera</taxon>
        <taxon>Sternorrhyncha</taxon>
        <taxon>Aphidomorpha</taxon>
        <taxon>Aphidoidea</taxon>
        <taxon>Aphididae</taxon>
        <taxon>Macrosiphini</taxon>
        <taxon>Macrosiphum</taxon>
    </lineage>
</organism>
<evidence type="ECO:0000313" key="2">
    <source>
        <dbReference type="Proteomes" id="UP001160148"/>
    </source>
</evidence>
<reference evidence="1 2" key="1">
    <citation type="submission" date="2023-01" db="EMBL/GenBank/DDBJ databases">
        <authorList>
            <person name="Whitehead M."/>
        </authorList>
    </citation>
    <scope>NUCLEOTIDE SEQUENCE [LARGE SCALE GENOMIC DNA]</scope>
</reference>
<comment type="caution">
    <text evidence="1">The sequence shown here is derived from an EMBL/GenBank/DDBJ whole genome shotgun (WGS) entry which is preliminary data.</text>
</comment>
<dbReference type="AlphaFoldDB" id="A0AAV0VW88"/>
<proteinExistence type="predicted"/>
<keyword evidence="2" id="KW-1185">Reference proteome</keyword>
<accession>A0AAV0VW88</accession>
<evidence type="ECO:0000313" key="1">
    <source>
        <dbReference type="EMBL" id="CAI6348638.1"/>
    </source>
</evidence>
<protein>
    <submittedName>
        <fullName evidence="1">Uncharacterized protein</fullName>
    </submittedName>
</protein>
<gene>
    <name evidence="1" type="ORF">MEUPH1_LOCUS5294</name>
</gene>
<name>A0AAV0VW88_9HEMI</name>
<dbReference type="EMBL" id="CARXXK010000001">
    <property type="protein sequence ID" value="CAI6348638.1"/>
    <property type="molecule type" value="Genomic_DNA"/>
</dbReference>
<sequence length="102" mass="12066">MNFSTIKKFFINRKKKTVNIGDELKRSLIKNLEIFRHVPNETVSRIDDVKSTLTAILLLSVHDRSSLDYQLFDQKLKSLVEYFEQDVLVREYVNRVFSKKVS</sequence>
<dbReference type="Proteomes" id="UP001160148">
    <property type="component" value="Unassembled WGS sequence"/>
</dbReference>